<dbReference type="SUPFAM" id="SSF51735">
    <property type="entry name" value="NAD(P)-binding Rossmann-fold domains"/>
    <property type="match status" value="1"/>
</dbReference>
<keyword evidence="4" id="KW-1185">Reference proteome</keyword>
<keyword evidence="1" id="KW-0560">Oxidoreductase</keyword>
<dbReference type="PANTHER" id="PTHR43157:SF31">
    <property type="entry name" value="PHOSPHATIDYLINOSITOL-GLYCAN BIOSYNTHESIS CLASS F PROTEIN"/>
    <property type="match status" value="1"/>
</dbReference>
<reference evidence="3" key="1">
    <citation type="submission" date="2019-05" db="EMBL/GenBank/DDBJ databases">
        <title>Annotation for the trematode Fasciolopsis buski.</title>
        <authorList>
            <person name="Choi Y.-J."/>
        </authorList>
    </citation>
    <scope>NUCLEOTIDE SEQUENCE</scope>
    <source>
        <strain evidence="3">HT</strain>
        <tissue evidence="3">Whole worm</tissue>
    </source>
</reference>
<gene>
    <name evidence="3" type="ORF">FBUS_06264</name>
</gene>
<proteinExistence type="predicted"/>
<accession>A0A8E0RQQ2</accession>
<protein>
    <submittedName>
        <fullName evidence="3">Retinol dehydrogenase</fullName>
    </submittedName>
</protein>
<dbReference type="Pfam" id="PF00106">
    <property type="entry name" value="adh_short"/>
    <property type="match status" value="1"/>
</dbReference>
<sequence length="412" mass="45632">MIHIFSQGPRIQPRGQPLTNWHTIRGVALLSALSTSGLLGYRLFVLSPQYEGPEVDLRGKTVLVTESTARVSRELLHGLAKRGAQLIMAAENVDSCAKARDKLLKATRISPSRIDCRQLNGDSERSVRRFAANLLADYPRLDRVIIQSHSCITGVVAGKRHPTHDGFEHIIGTNYFSTYLLSRLLWSRLSESDDGRLILVADTNAASLAQAQAGRLPDSDQLGLPLHDLNFDDPSTFSPKIAYQRSQWFLTLFADELSRRTAHETMTRVMVVNPVMSLATAPRFSDSGIETPKKGQSLIVDKIINYLARSIKRKVSATTLFCAVADPVVLPPKILTDEQNNRVTAVFQDLRATSQSTVSTQVANCTRSASQYLWKLSEKWTRLDNYPEPLPIPPRLTAASDPGTGEMISENT</sequence>
<evidence type="ECO:0000313" key="4">
    <source>
        <dbReference type="Proteomes" id="UP000728185"/>
    </source>
</evidence>
<evidence type="ECO:0000313" key="3">
    <source>
        <dbReference type="EMBL" id="KAA0190693.1"/>
    </source>
</evidence>
<feature type="region of interest" description="Disordered" evidence="2">
    <location>
        <begin position="391"/>
        <end position="412"/>
    </location>
</feature>
<evidence type="ECO:0000256" key="1">
    <source>
        <dbReference type="ARBA" id="ARBA00023002"/>
    </source>
</evidence>
<evidence type="ECO:0000256" key="2">
    <source>
        <dbReference type="SAM" id="MobiDB-lite"/>
    </source>
</evidence>
<dbReference type="InterPro" id="IPR036291">
    <property type="entry name" value="NAD(P)-bd_dom_sf"/>
</dbReference>
<dbReference type="AlphaFoldDB" id="A0A8E0RQQ2"/>
<dbReference type="GO" id="GO:0016491">
    <property type="term" value="F:oxidoreductase activity"/>
    <property type="evidence" value="ECO:0007669"/>
    <property type="project" value="UniProtKB-KW"/>
</dbReference>
<dbReference type="PANTHER" id="PTHR43157">
    <property type="entry name" value="PHOSPHATIDYLINOSITOL-GLYCAN BIOSYNTHESIS CLASS F PROTEIN-RELATED"/>
    <property type="match status" value="1"/>
</dbReference>
<dbReference type="EMBL" id="LUCM01006842">
    <property type="protein sequence ID" value="KAA0190693.1"/>
    <property type="molecule type" value="Genomic_DNA"/>
</dbReference>
<comment type="caution">
    <text evidence="3">The sequence shown here is derived from an EMBL/GenBank/DDBJ whole genome shotgun (WGS) entry which is preliminary data.</text>
</comment>
<organism evidence="3 4">
    <name type="scientific">Fasciolopsis buskii</name>
    <dbReference type="NCBI Taxonomy" id="27845"/>
    <lineage>
        <taxon>Eukaryota</taxon>
        <taxon>Metazoa</taxon>
        <taxon>Spiralia</taxon>
        <taxon>Lophotrochozoa</taxon>
        <taxon>Platyhelminthes</taxon>
        <taxon>Trematoda</taxon>
        <taxon>Digenea</taxon>
        <taxon>Plagiorchiida</taxon>
        <taxon>Echinostomata</taxon>
        <taxon>Echinostomatoidea</taxon>
        <taxon>Fasciolidae</taxon>
        <taxon>Fasciolopsis</taxon>
    </lineage>
</organism>
<dbReference type="Proteomes" id="UP000728185">
    <property type="component" value="Unassembled WGS sequence"/>
</dbReference>
<name>A0A8E0RQQ2_9TREM</name>
<dbReference type="InterPro" id="IPR002347">
    <property type="entry name" value="SDR_fam"/>
</dbReference>
<dbReference type="OrthoDB" id="191139at2759"/>
<dbReference type="Gene3D" id="3.40.50.720">
    <property type="entry name" value="NAD(P)-binding Rossmann-like Domain"/>
    <property type="match status" value="1"/>
</dbReference>